<dbReference type="PhylomeDB" id="T1ILB4"/>
<dbReference type="STRING" id="126957.T1ILB4"/>
<dbReference type="HOGENOM" id="CLU_967468_0_0_1"/>
<evidence type="ECO:0000313" key="2">
    <source>
        <dbReference type="Proteomes" id="UP000014500"/>
    </source>
</evidence>
<dbReference type="EMBL" id="JH430777">
    <property type="status" value="NOT_ANNOTATED_CDS"/>
    <property type="molecule type" value="Genomic_DNA"/>
</dbReference>
<reference evidence="2" key="1">
    <citation type="submission" date="2011-05" db="EMBL/GenBank/DDBJ databases">
        <authorList>
            <person name="Richards S.R."/>
            <person name="Qu J."/>
            <person name="Jiang H."/>
            <person name="Jhangiani S.N."/>
            <person name="Agravi P."/>
            <person name="Goodspeed R."/>
            <person name="Gross S."/>
            <person name="Mandapat C."/>
            <person name="Jackson L."/>
            <person name="Mathew T."/>
            <person name="Pu L."/>
            <person name="Thornton R."/>
            <person name="Saada N."/>
            <person name="Wilczek-Boney K.B."/>
            <person name="Lee S."/>
            <person name="Kovar C."/>
            <person name="Wu Y."/>
            <person name="Scherer S.E."/>
            <person name="Worley K.C."/>
            <person name="Muzny D.M."/>
            <person name="Gibbs R."/>
        </authorList>
    </citation>
    <scope>NUCLEOTIDE SEQUENCE</scope>
    <source>
        <strain evidence="2">Brora</strain>
    </source>
</reference>
<proteinExistence type="predicted"/>
<name>T1ILB4_STRMM</name>
<dbReference type="Proteomes" id="UP000014500">
    <property type="component" value="Unassembled WGS sequence"/>
</dbReference>
<accession>T1ILB4</accession>
<reference evidence="1" key="2">
    <citation type="submission" date="2015-02" db="UniProtKB">
        <authorList>
            <consortium name="EnsemblMetazoa"/>
        </authorList>
    </citation>
    <scope>IDENTIFICATION</scope>
</reference>
<dbReference type="EnsemblMetazoa" id="SMAR001736-RA">
    <property type="protein sequence ID" value="SMAR001736-PA"/>
    <property type="gene ID" value="SMAR001736"/>
</dbReference>
<organism evidence="1 2">
    <name type="scientific">Strigamia maritima</name>
    <name type="common">European centipede</name>
    <name type="synonym">Geophilus maritimus</name>
    <dbReference type="NCBI Taxonomy" id="126957"/>
    <lineage>
        <taxon>Eukaryota</taxon>
        <taxon>Metazoa</taxon>
        <taxon>Ecdysozoa</taxon>
        <taxon>Arthropoda</taxon>
        <taxon>Myriapoda</taxon>
        <taxon>Chilopoda</taxon>
        <taxon>Pleurostigmophora</taxon>
        <taxon>Geophilomorpha</taxon>
        <taxon>Linotaeniidae</taxon>
        <taxon>Strigamia</taxon>
    </lineage>
</organism>
<protein>
    <recommendedName>
        <fullName evidence="3">MULE transposase domain-containing protein</fullName>
    </recommendedName>
</protein>
<evidence type="ECO:0000313" key="1">
    <source>
        <dbReference type="EnsemblMetazoa" id="SMAR001736-PA"/>
    </source>
</evidence>
<evidence type="ECO:0008006" key="3">
    <source>
        <dbReference type="Google" id="ProtNLM"/>
    </source>
</evidence>
<dbReference type="AlphaFoldDB" id="T1ILB4"/>
<keyword evidence="2" id="KW-1185">Reference proteome</keyword>
<sequence length="288" mass="33176">MDGTFKIVPHMFYQLFTIFMERDDHVFPIVFALMTGKTRASWFITSNSACFTKCSKSEMLLSLLSGVMKESSIIGFSNYKNLPSVRTVVKKTMALPFLPSEAIVDDYWIDHIGVERMSVNNEKNRTNNAVESFHSRLVARLKDGELPYKVRALKYAINDRNVRGHLLKFDQGLLTISQFLVRLMRSAPSFENRLNAGARRARDPNEEVLVPMGRIRSASNYKWVEMPWVENEIRPTAIRPTYPAPCTRFLGHKNTFALKLMMPYPVFTCKSRIASSRSVDLTTFWRKN</sequence>